<feature type="binding site" evidence="10">
    <location>
        <position position="92"/>
    </location>
    <ligand>
        <name>Zn(2+)</name>
        <dbReference type="ChEBI" id="CHEBI:29105"/>
    </ligand>
</feature>
<feature type="site" description="Stabilizes the phosphoryl group" evidence="9">
    <location>
        <position position="104"/>
    </location>
</feature>
<dbReference type="EC" id="3.1.3.-" evidence="7"/>
<dbReference type="CDD" id="cd07503">
    <property type="entry name" value="HAD_HisB-N"/>
    <property type="match status" value="1"/>
</dbReference>
<keyword evidence="4 7" id="KW-0378">Hydrolase</keyword>
<dbReference type="EMBL" id="DQ068067">
    <property type="protein sequence ID" value="AAY90010.1"/>
    <property type="molecule type" value="Genomic_DNA"/>
</dbReference>
<feature type="active site" description="Proton donor" evidence="8">
    <location>
        <position position="12"/>
    </location>
</feature>
<evidence type="ECO:0000256" key="7">
    <source>
        <dbReference type="PIRNR" id="PIRNR004682"/>
    </source>
</evidence>
<evidence type="ECO:0000256" key="8">
    <source>
        <dbReference type="PIRSR" id="PIRSR004682-1"/>
    </source>
</evidence>
<dbReference type="PANTHER" id="PTHR42891">
    <property type="entry name" value="D-GLYCERO-BETA-D-MANNO-HEPTOSE-1,7-BISPHOSPHATE 7-PHOSPHATASE"/>
    <property type="match status" value="1"/>
</dbReference>
<feature type="active site" description="Nucleophile" evidence="8">
    <location>
        <position position="10"/>
    </location>
</feature>
<evidence type="ECO:0000256" key="1">
    <source>
        <dbReference type="ARBA" id="ARBA00004496"/>
    </source>
</evidence>
<feature type="binding site" evidence="10">
    <location>
        <position position="12"/>
    </location>
    <ligand>
        <name>Mg(2+)</name>
        <dbReference type="ChEBI" id="CHEBI:18420"/>
    </ligand>
</feature>
<dbReference type="SUPFAM" id="SSF56784">
    <property type="entry name" value="HAD-like"/>
    <property type="match status" value="1"/>
</dbReference>
<keyword evidence="10" id="KW-0862">Zinc</keyword>
<keyword evidence="2 7" id="KW-0963">Cytoplasm</keyword>
<comment type="subcellular location">
    <subcellularLocation>
        <location evidence="1 7">Cytoplasm</location>
    </subcellularLocation>
</comment>
<evidence type="ECO:0000256" key="6">
    <source>
        <dbReference type="ARBA" id="ARBA00031828"/>
    </source>
</evidence>
<organism evidence="11">
    <name type="scientific">uncultured bacterium BAC13K9BAC</name>
    <dbReference type="NCBI Taxonomy" id="332979"/>
    <lineage>
        <taxon>Bacteria</taxon>
        <taxon>environmental samples</taxon>
    </lineage>
</organism>
<evidence type="ECO:0000256" key="4">
    <source>
        <dbReference type="ARBA" id="ARBA00022801"/>
    </source>
</evidence>
<dbReference type="InterPro" id="IPR006543">
    <property type="entry name" value="Histidinol-phos"/>
</dbReference>
<evidence type="ECO:0000256" key="5">
    <source>
        <dbReference type="ARBA" id="ARBA00023277"/>
    </source>
</evidence>
<evidence type="ECO:0000256" key="2">
    <source>
        <dbReference type="ARBA" id="ARBA00022490"/>
    </source>
</evidence>
<keyword evidence="3 10" id="KW-0479">Metal-binding</keyword>
<keyword evidence="5 7" id="KW-0119">Carbohydrate metabolism</keyword>
<evidence type="ECO:0000256" key="3">
    <source>
        <dbReference type="ARBA" id="ARBA00022723"/>
    </source>
</evidence>
<dbReference type="Gene3D" id="3.40.50.1000">
    <property type="entry name" value="HAD superfamily/HAD-like"/>
    <property type="match status" value="1"/>
</dbReference>
<evidence type="ECO:0000256" key="9">
    <source>
        <dbReference type="PIRSR" id="PIRSR004682-3"/>
    </source>
</evidence>
<reference evidence="11" key="1">
    <citation type="journal article" date="2005" name="PLoS Biol.">
        <title>New insights into metabolic properties of marine bacteria encoding proteorhodopsins.</title>
        <authorList>
            <person name="Sabehi G."/>
            <person name="Loy A."/>
            <person name="Jung K.H."/>
            <person name="Partha R."/>
            <person name="Spudich J.L."/>
            <person name="Isaacson T."/>
            <person name="Hirschberg J."/>
            <person name="Wagner M."/>
            <person name="Beja O."/>
        </authorList>
    </citation>
    <scope>NUCLEOTIDE SEQUENCE</scope>
</reference>
<dbReference type="GO" id="GO:0005975">
    <property type="term" value="P:carbohydrate metabolic process"/>
    <property type="evidence" value="ECO:0007669"/>
    <property type="project" value="InterPro"/>
</dbReference>
<dbReference type="AlphaFoldDB" id="Q4JMY7"/>
<dbReference type="NCBIfam" id="TIGR01656">
    <property type="entry name" value="Histidinol-ppas"/>
    <property type="match status" value="1"/>
</dbReference>
<comment type="similarity">
    <text evidence="7">Belongs to the gmhB family.</text>
</comment>
<dbReference type="GO" id="GO:0046872">
    <property type="term" value="F:metal ion binding"/>
    <property type="evidence" value="ECO:0007669"/>
    <property type="project" value="UniProtKB-KW"/>
</dbReference>
<dbReference type="NCBIfam" id="TIGR01662">
    <property type="entry name" value="HAD-SF-IIIA"/>
    <property type="match status" value="1"/>
</dbReference>
<dbReference type="InterPro" id="IPR036412">
    <property type="entry name" value="HAD-like_sf"/>
</dbReference>
<dbReference type="InterPro" id="IPR023214">
    <property type="entry name" value="HAD_sf"/>
</dbReference>
<feature type="site" description="Stabilizes the phosphoryl group" evidence="9">
    <location>
        <position position="53"/>
    </location>
</feature>
<feature type="binding site" evidence="10">
    <location>
        <position position="10"/>
    </location>
    <ligand>
        <name>Mg(2+)</name>
        <dbReference type="ChEBI" id="CHEBI:18420"/>
    </ligand>
</feature>
<name>Q4JMY7_9BACT</name>
<sequence length="186" mass="20949">MLNHKYIILDRDGVVNYDSTAYVKSPQEWKPIKRSLEAISLLTKNSYRVILVSNQAGVSRGIIKYEDLIQIHNKFVSSCLEHGGKIFSTYYCYDHPDSNSNKRKPQPGMYLDIADRLGINLSDVFAVGDSPKDMIAALSSGCKPLGVKTGNGSEIKNQMPEVNLFNDLYDAAEYVIDYDKQYILNI</sequence>
<dbReference type="InterPro" id="IPR006549">
    <property type="entry name" value="HAD-SF_hydro_IIIA"/>
</dbReference>
<dbReference type="GO" id="GO:0005737">
    <property type="term" value="C:cytoplasm"/>
    <property type="evidence" value="ECO:0007669"/>
    <property type="project" value="UniProtKB-SubCell"/>
</dbReference>
<dbReference type="GO" id="GO:0016791">
    <property type="term" value="F:phosphatase activity"/>
    <property type="evidence" value="ECO:0007669"/>
    <property type="project" value="InterPro"/>
</dbReference>
<proteinExistence type="inferred from homology"/>
<dbReference type="InterPro" id="IPR004446">
    <property type="entry name" value="Heptose_bisP_phosphatase"/>
</dbReference>
<protein>
    <recommendedName>
        <fullName evidence="6 7">D,D-heptose 1,7-bisphosphate phosphatase</fullName>
        <ecNumber evidence="7">3.1.3.-</ecNumber>
    </recommendedName>
</protein>
<feature type="site" description="Contributes to substrate recognition" evidence="9">
    <location>
        <position position="103"/>
    </location>
</feature>
<dbReference type="Pfam" id="PF13242">
    <property type="entry name" value="Hydrolase_like"/>
    <property type="match status" value="1"/>
</dbReference>
<evidence type="ECO:0000313" key="11">
    <source>
        <dbReference type="EMBL" id="AAY90010.1"/>
    </source>
</evidence>
<accession>Q4JMY7</accession>
<evidence type="ECO:0000256" key="10">
    <source>
        <dbReference type="PIRSR" id="PIRSR004682-4"/>
    </source>
</evidence>
<comment type="cofactor">
    <cofactor evidence="10">
        <name>Mg(2+)</name>
        <dbReference type="ChEBI" id="CHEBI:18420"/>
    </cofactor>
</comment>
<dbReference type="PIRSF" id="PIRSF004682">
    <property type="entry name" value="GmhB"/>
    <property type="match status" value="1"/>
</dbReference>
<comment type="cofactor">
    <cofactor evidence="10">
        <name>Zn(2+)</name>
        <dbReference type="ChEBI" id="CHEBI:29105"/>
    </cofactor>
</comment>
<feature type="binding site" evidence="10">
    <location>
        <position position="129"/>
    </location>
    <ligand>
        <name>Mg(2+)</name>
        <dbReference type="ChEBI" id="CHEBI:18420"/>
    </ligand>
</feature>
<keyword evidence="10" id="KW-0460">Magnesium</keyword>
<dbReference type="PANTHER" id="PTHR42891:SF1">
    <property type="entry name" value="D-GLYCERO-BETA-D-MANNO-HEPTOSE-1,7-BISPHOSPHATE 7-PHOSPHATASE"/>
    <property type="match status" value="1"/>
</dbReference>